<name>A0A1M6SK46_9FLAO</name>
<dbReference type="EMBL" id="FOKU01000002">
    <property type="protein sequence ID" value="SFB81271.1"/>
    <property type="molecule type" value="Genomic_DNA"/>
</dbReference>
<proteinExistence type="predicted"/>
<keyword evidence="5" id="KW-1185">Reference proteome</keyword>
<dbReference type="AlphaFoldDB" id="A0A1M6SK46"/>
<dbReference type="Proteomes" id="UP000198940">
    <property type="component" value="Unassembled WGS sequence"/>
</dbReference>
<sequence>MEHYINIPKNFEKKEELSNLIDKILNVITIDAIFLSREQREGETTYHILTFFVDVNNNPIPDEILGFGSKRSKDHPDFRIKIYTEEQSEIGILRGSLYFLEHCCLGEMVYAHPEGTNLLDYPELALGNILKRAERYFDFEMKKIRAFANTACILIKEGNHIIATFNLHQAFELSFRFMEQMFIGQSKVTHSIISHINYCKDYFPNLCPFPKTSEMDNNELLLLLEHAYSAARYGNEYGIGKEQTLLIQSEFQSFVEQVEIIL</sequence>
<evidence type="ECO:0000313" key="3">
    <source>
        <dbReference type="EMBL" id="SHK45026.1"/>
    </source>
</evidence>
<dbReference type="RefSeq" id="WP_072877824.1">
    <property type="nucleotide sequence ID" value="NZ_FOKU01000002.1"/>
</dbReference>
<evidence type="ECO:0000259" key="1">
    <source>
        <dbReference type="PROSITE" id="PS50910"/>
    </source>
</evidence>
<dbReference type="PROSITE" id="PS50910">
    <property type="entry name" value="HEPN"/>
    <property type="match status" value="1"/>
</dbReference>
<evidence type="ECO:0000313" key="4">
    <source>
        <dbReference type="Proteomes" id="UP000184031"/>
    </source>
</evidence>
<evidence type="ECO:0000313" key="5">
    <source>
        <dbReference type="Proteomes" id="UP000198940"/>
    </source>
</evidence>
<reference evidence="3 4" key="1">
    <citation type="submission" date="2016-11" db="EMBL/GenBank/DDBJ databases">
        <authorList>
            <person name="Varghese N."/>
            <person name="Submissions S."/>
        </authorList>
    </citation>
    <scope>NUCLEOTIDE SEQUENCE [LARGE SCALE GENOMIC DNA]</scope>
    <source>
        <strain evidence="3 4">CGMCC 1.12174</strain>
        <strain evidence="2 5">DSM 26351</strain>
    </source>
</reference>
<organism evidence="3 4">
    <name type="scientific">Flagellimonas taeanensis</name>
    <dbReference type="NCBI Taxonomy" id="1005926"/>
    <lineage>
        <taxon>Bacteria</taxon>
        <taxon>Pseudomonadati</taxon>
        <taxon>Bacteroidota</taxon>
        <taxon>Flavobacteriia</taxon>
        <taxon>Flavobacteriales</taxon>
        <taxon>Flavobacteriaceae</taxon>
        <taxon>Flagellimonas</taxon>
    </lineage>
</organism>
<comment type="caution">
    <text evidence="3">The sequence shown here is derived from an EMBL/GenBank/DDBJ whole genome shotgun (WGS) entry which is preliminary data.</text>
</comment>
<dbReference type="OrthoDB" id="1321649at2"/>
<dbReference type="Pfam" id="PF05168">
    <property type="entry name" value="HEPN"/>
    <property type="match status" value="1"/>
</dbReference>
<protein>
    <submittedName>
        <fullName evidence="3">HEPN domain-containing protein</fullName>
    </submittedName>
</protein>
<feature type="domain" description="HEPN" evidence="1">
    <location>
        <begin position="141"/>
        <end position="261"/>
    </location>
</feature>
<gene>
    <name evidence="2" type="ORF">SAMN04487891_102480</name>
    <name evidence="3" type="ORF">SAMN05216293_1161</name>
</gene>
<dbReference type="EMBL" id="FRAT01000002">
    <property type="protein sequence ID" value="SHK45026.1"/>
    <property type="molecule type" value="Genomic_DNA"/>
</dbReference>
<dbReference type="InterPro" id="IPR007842">
    <property type="entry name" value="HEPN_dom"/>
</dbReference>
<accession>A0A1M6SK46</accession>
<dbReference type="SUPFAM" id="SSF81593">
    <property type="entry name" value="Nucleotidyltransferase substrate binding subunit/domain"/>
    <property type="match status" value="1"/>
</dbReference>
<dbReference type="Gene3D" id="1.20.120.330">
    <property type="entry name" value="Nucleotidyltransferases domain 2"/>
    <property type="match status" value="1"/>
</dbReference>
<evidence type="ECO:0000313" key="2">
    <source>
        <dbReference type="EMBL" id="SFB81271.1"/>
    </source>
</evidence>
<dbReference type="Proteomes" id="UP000184031">
    <property type="component" value="Unassembled WGS sequence"/>
</dbReference>